<sequence length="239" mass="25505">MPVYCVTGANRGLGLEFVRQIALDSSNTVLATTRANADTSDLKKASSSNTHILECDVSDTKSISSFASQASKTLNGGKIDYLIANAGVNSVPHQTCLDINASDLHRELDINVMGPANLTAILLENSLLASNARVMNMTSGLGSMTRSLGISPRKCATYSISKAGVNMLTVHQSGVLREKLGEKCIVMCMDPGWVKTRMGGDGAILEPEESIGGMLKVLNGLKEKDNGKFYQYDGQEVGW</sequence>
<dbReference type="InterPro" id="IPR052184">
    <property type="entry name" value="SDR_enzymes"/>
</dbReference>
<dbReference type="InterPro" id="IPR002347">
    <property type="entry name" value="SDR_fam"/>
</dbReference>
<protein>
    <recommendedName>
        <fullName evidence="3">NAD(P)-binding protein</fullName>
    </recommendedName>
</protein>
<organism evidence="1 2">
    <name type="scientific">Saxophila tyrrhenica</name>
    <dbReference type="NCBI Taxonomy" id="1690608"/>
    <lineage>
        <taxon>Eukaryota</taxon>
        <taxon>Fungi</taxon>
        <taxon>Dikarya</taxon>
        <taxon>Ascomycota</taxon>
        <taxon>Pezizomycotina</taxon>
        <taxon>Dothideomycetes</taxon>
        <taxon>Dothideomycetidae</taxon>
        <taxon>Mycosphaerellales</taxon>
        <taxon>Extremaceae</taxon>
        <taxon>Saxophila</taxon>
    </lineage>
</organism>
<dbReference type="Proteomes" id="UP001337655">
    <property type="component" value="Unassembled WGS sequence"/>
</dbReference>
<evidence type="ECO:0000313" key="2">
    <source>
        <dbReference type="Proteomes" id="UP001337655"/>
    </source>
</evidence>
<dbReference type="GeneID" id="89926346"/>
<dbReference type="InterPro" id="IPR036291">
    <property type="entry name" value="NAD(P)-bd_dom_sf"/>
</dbReference>
<dbReference type="GO" id="GO:0016616">
    <property type="term" value="F:oxidoreductase activity, acting on the CH-OH group of donors, NAD or NADP as acceptor"/>
    <property type="evidence" value="ECO:0007669"/>
    <property type="project" value="TreeGrafter"/>
</dbReference>
<dbReference type="PANTHER" id="PTHR45458:SF1">
    <property type="entry name" value="SHORT CHAIN DEHYDROGENASE"/>
    <property type="match status" value="1"/>
</dbReference>
<dbReference type="PANTHER" id="PTHR45458">
    <property type="entry name" value="SHORT-CHAIN DEHYDROGENASE/REDUCTASE SDR"/>
    <property type="match status" value="1"/>
</dbReference>
<evidence type="ECO:0008006" key="3">
    <source>
        <dbReference type="Google" id="ProtNLM"/>
    </source>
</evidence>
<dbReference type="PRINTS" id="PR00081">
    <property type="entry name" value="GDHRDH"/>
</dbReference>
<dbReference type="RefSeq" id="XP_064659612.1">
    <property type="nucleotide sequence ID" value="XM_064802251.1"/>
</dbReference>
<keyword evidence="2" id="KW-1185">Reference proteome</keyword>
<accession>A0AAV9PAN1</accession>
<gene>
    <name evidence="1" type="ORF">LTR77_005002</name>
</gene>
<reference evidence="1 2" key="1">
    <citation type="submission" date="2023-08" db="EMBL/GenBank/DDBJ databases">
        <title>Black Yeasts Isolated from many extreme environments.</title>
        <authorList>
            <person name="Coleine C."/>
            <person name="Stajich J.E."/>
            <person name="Selbmann L."/>
        </authorList>
    </citation>
    <scope>NUCLEOTIDE SEQUENCE [LARGE SCALE GENOMIC DNA]</scope>
    <source>
        <strain evidence="1 2">CCFEE 5935</strain>
    </source>
</reference>
<comment type="caution">
    <text evidence="1">The sequence shown here is derived from an EMBL/GenBank/DDBJ whole genome shotgun (WGS) entry which is preliminary data.</text>
</comment>
<dbReference type="CDD" id="cd05325">
    <property type="entry name" value="carb_red_sniffer_like_SDR_c"/>
    <property type="match status" value="1"/>
</dbReference>
<dbReference type="EMBL" id="JAVRRT010000007">
    <property type="protein sequence ID" value="KAK5170414.1"/>
    <property type="molecule type" value="Genomic_DNA"/>
</dbReference>
<evidence type="ECO:0000313" key="1">
    <source>
        <dbReference type="EMBL" id="KAK5170414.1"/>
    </source>
</evidence>
<dbReference type="Gene3D" id="3.40.50.720">
    <property type="entry name" value="NAD(P)-binding Rossmann-like Domain"/>
    <property type="match status" value="1"/>
</dbReference>
<proteinExistence type="predicted"/>
<name>A0AAV9PAN1_9PEZI</name>
<dbReference type="AlphaFoldDB" id="A0AAV9PAN1"/>
<dbReference type="SUPFAM" id="SSF51735">
    <property type="entry name" value="NAD(P)-binding Rossmann-fold domains"/>
    <property type="match status" value="1"/>
</dbReference>
<dbReference type="Pfam" id="PF00106">
    <property type="entry name" value="adh_short"/>
    <property type="match status" value="1"/>
</dbReference>